<evidence type="ECO:0000256" key="1">
    <source>
        <dbReference type="SAM" id="MobiDB-lite"/>
    </source>
</evidence>
<feature type="region of interest" description="Disordered" evidence="1">
    <location>
        <begin position="56"/>
        <end position="86"/>
    </location>
</feature>
<dbReference type="PANTHER" id="PTHR34404:SF2">
    <property type="entry name" value="CONSERVED SERINE RICH PROTEIN"/>
    <property type="match status" value="1"/>
</dbReference>
<comment type="caution">
    <text evidence="3">The sequence shown here is derived from an EMBL/GenBank/DDBJ whole genome shotgun (WGS) entry which is preliminary data.</text>
</comment>
<reference evidence="3" key="1">
    <citation type="journal article" date="2021" name="Proc. Natl. Acad. Sci. U.S.A.">
        <title>Global biogeography of chemosynthetic symbionts reveals both localized and globally distributed symbiont groups. .</title>
        <authorList>
            <person name="Osvatic J.T."/>
            <person name="Wilkins L.G.E."/>
            <person name="Leibrecht L."/>
            <person name="Leray M."/>
            <person name="Zauner S."/>
            <person name="Polzin J."/>
            <person name="Camacho Y."/>
            <person name="Gros O."/>
            <person name="van Gils J.A."/>
            <person name="Eisen J.A."/>
            <person name="Petersen J.M."/>
            <person name="Yuen B."/>
        </authorList>
    </citation>
    <scope>NUCLEOTIDE SEQUENCE</scope>
    <source>
        <strain evidence="3">MAGL173</strain>
    </source>
</reference>
<gene>
    <name evidence="3" type="ORF">JAZ04_07245</name>
</gene>
<dbReference type="AlphaFoldDB" id="A0A9E4K3Y9"/>
<dbReference type="SMART" id="SM00834">
    <property type="entry name" value="CxxC_CXXC_SSSS"/>
    <property type="match status" value="1"/>
</dbReference>
<protein>
    <submittedName>
        <fullName evidence="3">Zinc ribbon domain-containing protein</fullName>
    </submittedName>
</protein>
<name>A0A9E4K3Y9_9GAMM</name>
<evidence type="ECO:0000259" key="2">
    <source>
        <dbReference type="SMART" id="SM00834"/>
    </source>
</evidence>
<dbReference type="Proteomes" id="UP000886687">
    <property type="component" value="Unassembled WGS sequence"/>
</dbReference>
<feature type="compositionally biased region" description="Basic and acidic residues" evidence="1">
    <location>
        <begin position="56"/>
        <end position="76"/>
    </location>
</feature>
<evidence type="ECO:0000313" key="3">
    <source>
        <dbReference type="EMBL" id="MCG7938638.1"/>
    </source>
</evidence>
<feature type="domain" description="Putative regulatory protein FmdB zinc ribbon" evidence="2">
    <location>
        <begin position="1"/>
        <end position="42"/>
    </location>
</feature>
<organism evidence="3 4">
    <name type="scientific">Candidatus Thiodiazotropha lotti</name>
    <dbReference type="NCBI Taxonomy" id="2792787"/>
    <lineage>
        <taxon>Bacteria</taxon>
        <taxon>Pseudomonadati</taxon>
        <taxon>Pseudomonadota</taxon>
        <taxon>Gammaproteobacteria</taxon>
        <taxon>Chromatiales</taxon>
        <taxon>Sedimenticolaceae</taxon>
        <taxon>Candidatus Thiodiazotropha</taxon>
    </lineage>
</organism>
<accession>A0A9E4K3Y9</accession>
<sequence length="86" mass="9485">MPIYEYRCQACDHELEAMQKMSDDPLTECPECKQDSLKKLISAAGFRLKGSGWYETDFKGSNKKNVHDSGKSEGKSKGCASGSCGR</sequence>
<dbReference type="InterPro" id="IPR013429">
    <property type="entry name" value="Regulatory_FmdB_Zinc_ribbon"/>
</dbReference>
<proteinExistence type="predicted"/>
<evidence type="ECO:0000313" key="4">
    <source>
        <dbReference type="Proteomes" id="UP000886687"/>
    </source>
</evidence>
<feature type="compositionally biased region" description="Low complexity" evidence="1">
    <location>
        <begin position="77"/>
        <end position="86"/>
    </location>
</feature>
<dbReference type="PANTHER" id="PTHR34404">
    <property type="entry name" value="REGULATORY PROTEIN, FMDB FAMILY"/>
    <property type="match status" value="1"/>
</dbReference>
<dbReference type="NCBIfam" id="TIGR02605">
    <property type="entry name" value="CxxC_CxxC_SSSS"/>
    <property type="match status" value="1"/>
</dbReference>
<dbReference type="Pfam" id="PF09723">
    <property type="entry name" value="Zn_ribbon_8"/>
    <property type="match status" value="1"/>
</dbReference>
<dbReference type="EMBL" id="JAEPDI010000003">
    <property type="protein sequence ID" value="MCG7938638.1"/>
    <property type="molecule type" value="Genomic_DNA"/>
</dbReference>